<dbReference type="RefSeq" id="WP_338398040.1">
    <property type="nucleotide sequence ID" value="NZ_AP025292.1"/>
</dbReference>
<dbReference type="Proteomes" id="UP001354989">
    <property type="component" value="Chromosome"/>
</dbReference>
<accession>A0ABM7VDQ2</accession>
<gene>
    <name evidence="1" type="ORF">PEPS_13400</name>
</gene>
<evidence type="ECO:0000313" key="1">
    <source>
        <dbReference type="EMBL" id="BDC99059.1"/>
    </source>
</evidence>
<organism evidence="1 2">
    <name type="scientific">Persicobacter psychrovividus</name>
    <dbReference type="NCBI Taxonomy" id="387638"/>
    <lineage>
        <taxon>Bacteria</taxon>
        <taxon>Pseudomonadati</taxon>
        <taxon>Bacteroidota</taxon>
        <taxon>Cytophagia</taxon>
        <taxon>Cytophagales</taxon>
        <taxon>Persicobacteraceae</taxon>
        <taxon>Persicobacter</taxon>
    </lineage>
</organism>
<evidence type="ECO:0000313" key="2">
    <source>
        <dbReference type="Proteomes" id="UP001354989"/>
    </source>
</evidence>
<reference evidence="1 2" key="1">
    <citation type="submission" date="2021-12" db="EMBL/GenBank/DDBJ databases">
        <title>Genome sequencing of bacteria with rrn-lacking chromosome and rrn-plasmid.</title>
        <authorList>
            <person name="Anda M."/>
            <person name="Iwasaki W."/>
        </authorList>
    </citation>
    <scope>NUCLEOTIDE SEQUENCE [LARGE SCALE GENOMIC DNA]</scope>
    <source>
        <strain evidence="1 2">NBRC 101262</strain>
    </source>
</reference>
<protein>
    <recommendedName>
        <fullName evidence="3">Anti sigma-E protein RseA N-terminal domain-containing protein</fullName>
    </recommendedName>
</protein>
<dbReference type="EMBL" id="AP025292">
    <property type="protein sequence ID" value="BDC99059.1"/>
    <property type="molecule type" value="Genomic_DNA"/>
</dbReference>
<evidence type="ECO:0008006" key="3">
    <source>
        <dbReference type="Google" id="ProtNLM"/>
    </source>
</evidence>
<name>A0ABM7VDQ2_9BACT</name>
<proteinExistence type="predicted"/>
<keyword evidence="2" id="KW-1185">Reference proteome</keyword>
<sequence length="139" mass="15765">MRLHQIPKKNIDKVPQGYFQQLPDQIEERINAGNPIVPLWKKPAIRYASPFVAAASVALILFFSIPNQLSPLSPTTAAAAFSEAEIIDYLAMESSPFDSWGTYYPDQSIIQDITFSPLQEDEDLLEEQLEYLNDTEQIF</sequence>